<organism evidence="1 2">
    <name type="scientific">Halogeometricum luteum</name>
    <dbReference type="NCBI Taxonomy" id="2950537"/>
    <lineage>
        <taxon>Archaea</taxon>
        <taxon>Methanobacteriati</taxon>
        <taxon>Methanobacteriota</taxon>
        <taxon>Stenosarchaea group</taxon>
        <taxon>Halobacteria</taxon>
        <taxon>Halobacteriales</taxon>
        <taxon>Haloferacaceae</taxon>
        <taxon>Halogeometricum</taxon>
    </lineage>
</organism>
<evidence type="ECO:0000313" key="2">
    <source>
        <dbReference type="Proteomes" id="UP001254813"/>
    </source>
</evidence>
<evidence type="ECO:0000313" key="1">
    <source>
        <dbReference type="EMBL" id="MDS0293399.1"/>
    </source>
</evidence>
<keyword evidence="2" id="KW-1185">Reference proteome</keyword>
<dbReference type="Proteomes" id="UP001254813">
    <property type="component" value="Unassembled WGS sequence"/>
</dbReference>
<comment type="caution">
    <text evidence="1">The sequence shown here is derived from an EMBL/GenBank/DDBJ whole genome shotgun (WGS) entry which is preliminary data.</text>
</comment>
<dbReference type="RefSeq" id="WP_310927213.1">
    <property type="nucleotide sequence ID" value="NZ_JAMQOQ010000001.1"/>
</dbReference>
<proteinExistence type="predicted"/>
<protein>
    <submittedName>
        <fullName evidence="1">Uncharacterized protein</fullName>
    </submittedName>
</protein>
<dbReference type="EMBL" id="JAMQOQ010000001">
    <property type="protein sequence ID" value="MDS0293399.1"/>
    <property type="molecule type" value="Genomic_DNA"/>
</dbReference>
<gene>
    <name evidence="1" type="ORF">NDI79_04330</name>
</gene>
<name>A0ABU2FXZ2_9EURY</name>
<accession>A0ABU2FXZ2</accession>
<sequence length="45" mass="4804">MSDISTATAASRRPSKSLSDIVVGYGRTLKEPSVRSLGDRVPDAR</sequence>
<reference evidence="1 2" key="1">
    <citation type="submission" date="2022-06" db="EMBL/GenBank/DDBJ databases">
        <title>Halogeometricum sp. a new haloarchaeum isolate from saline soil.</title>
        <authorList>
            <person name="Strakova D."/>
            <person name="Galisteo C."/>
            <person name="Sanchez-Porro C."/>
            <person name="Ventosa A."/>
        </authorList>
    </citation>
    <scope>NUCLEOTIDE SEQUENCE [LARGE SCALE GENOMIC DNA]</scope>
    <source>
        <strain evidence="2">S3BR25-2</strain>
    </source>
</reference>